<sequence length="303" mass="34601">MRFKIIFPQLAFLLLFAILKVEAQNVTPGPRVLVVVAHPDDESIFSVTLYKIAKEQHGTVDLFVITDGEAGYKYSTLAEEYYHVELTDKKAGQANLPRIRKKELRNAGNIIGVSNYYFEDQTDAHYGLDEKEPLDTSWNIALIKRNLNRVLSKKHYDFVLCLLPDSSTHGEHKAATLLSLDVIAGLPENNRPVILAATTRNKTDQICRFSAYKDYSETSTLTDTPLFKVDRTTCFGYRNKINYKIIANWELAEHKTQGFTQMTMNDGDLEEFWYFKLNGKAGIDKCVTLFNSLKQTPYLSKTY</sequence>
<dbReference type="Pfam" id="PF02585">
    <property type="entry name" value="PIG-L"/>
    <property type="match status" value="1"/>
</dbReference>
<dbReference type="InterPro" id="IPR003737">
    <property type="entry name" value="GlcNAc_PI_deacetylase-related"/>
</dbReference>
<dbReference type="PANTHER" id="PTHR12993:SF11">
    <property type="entry name" value="N-ACETYLGLUCOSAMINYL-PHOSPHATIDYLINOSITOL DE-N-ACETYLASE"/>
    <property type="match status" value="1"/>
</dbReference>
<feature type="chain" id="PRO_5022246703" evidence="1">
    <location>
        <begin position="24"/>
        <end position="303"/>
    </location>
</feature>
<feature type="signal peptide" evidence="1">
    <location>
        <begin position="1"/>
        <end position="23"/>
    </location>
</feature>
<dbReference type="EMBL" id="VLLI01000010">
    <property type="protein sequence ID" value="TWI97564.1"/>
    <property type="molecule type" value="Genomic_DNA"/>
</dbReference>
<organism evidence="2 3">
    <name type="scientific">Mucilaginibacter frigoritolerans</name>
    <dbReference type="NCBI Taxonomy" id="652788"/>
    <lineage>
        <taxon>Bacteria</taxon>
        <taxon>Pseudomonadati</taxon>
        <taxon>Bacteroidota</taxon>
        <taxon>Sphingobacteriia</taxon>
        <taxon>Sphingobacteriales</taxon>
        <taxon>Sphingobacteriaceae</taxon>
        <taxon>Mucilaginibacter</taxon>
    </lineage>
</organism>
<dbReference type="OrthoDB" id="937663at2"/>
<comment type="caution">
    <text evidence="2">The sequence shown here is derived from an EMBL/GenBank/DDBJ whole genome shotgun (WGS) entry which is preliminary data.</text>
</comment>
<dbReference type="Proteomes" id="UP000317010">
    <property type="component" value="Unassembled WGS sequence"/>
</dbReference>
<dbReference type="PANTHER" id="PTHR12993">
    <property type="entry name" value="N-ACETYLGLUCOSAMINYL-PHOSPHATIDYLINOSITOL DE-N-ACETYLASE-RELATED"/>
    <property type="match status" value="1"/>
</dbReference>
<dbReference type="RefSeq" id="WP_144914373.1">
    <property type="nucleotide sequence ID" value="NZ_VLLI01000010.1"/>
</dbReference>
<evidence type="ECO:0000256" key="1">
    <source>
        <dbReference type="SAM" id="SignalP"/>
    </source>
</evidence>
<protein>
    <submittedName>
        <fullName evidence="2">GlcNAc-PI de-N-acetylase</fullName>
    </submittedName>
</protein>
<proteinExistence type="predicted"/>
<evidence type="ECO:0000313" key="2">
    <source>
        <dbReference type="EMBL" id="TWI97564.1"/>
    </source>
</evidence>
<name>A0A562TWT4_9SPHI</name>
<dbReference type="AlphaFoldDB" id="A0A562TWT4"/>
<evidence type="ECO:0000313" key="3">
    <source>
        <dbReference type="Proteomes" id="UP000317010"/>
    </source>
</evidence>
<dbReference type="SUPFAM" id="SSF102588">
    <property type="entry name" value="LmbE-like"/>
    <property type="match status" value="1"/>
</dbReference>
<keyword evidence="1" id="KW-0732">Signal</keyword>
<dbReference type="InterPro" id="IPR024078">
    <property type="entry name" value="LmbE-like_dom_sf"/>
</dbReference>
<accession>A0A562TWT4</accession>
<dbReference type="GO" id="GO:0016811">
    <property type="term" value="F:hydrolase activity, acting on carbon-nitrogen (but not peptide) bonds, in linear amides"/>
    <property type="evidence" value="ECO:0007669"/>
    <property type="project" value="TreeGrafter"/>
</dbReference>
<gene>
    <name evidence="2" type="ORF">JN11_03384</name>
</gene>
<dbReference type="Gene3D" id="3.40.50.10320">
    <property type="entry name" value="LmbE-like"/>
    <property type="match status" value="1"/>
</dbReference>
<keyword evidence="3" id="KW-1185">Reference proteome</keyword>
<reference evidence="2 3" key="1">
    <citation type="submission" date="2019-07" db="EMBL/GenBank/DDBJ databases">
        <title>Genomic Encyclopedia of Archaeal and Bacterial Type Strains, Phase II (KMG-II): from individual species to whole genera.</title>
        <authorList>
            <person name="Goeker M."/>
        </authorList>
    </citation>
    <scope>NUCLEOTIDE SEQUENCE [LARGE SCALE GENOMIC DNA]</scope>
    <source>
        <strain evidence="2 3">ATCC BAA-1854</strain>
    </source>
</reference>